<evidence type="ECO:0000256" key="1">
    <source>
        <dbReference type="SAM" id="SignalP"/>
    </source>
</evidence>
<feature type="chain" id="PRO_5046830597" evidence="1">
    <location>
        <begin position="39"/>
        <end position="274"/>
    </location>
</feature>
<dbReference type="PANTHER" id="PTHR37981:SF1">
    <property type="entry name" value="SGNH HYDROLASE-TYPE ESTERASE DOMAIN-CONTAINING PROTEIN"/>
    <property type="match status" value="1"/>
</dbReference>
<dbReference type="EC" id="3.1.-.-" evidence="3"/>
<dbReference type="GO" id="GO:0016787">
    <property type="term" value="F:hydrolase activity"/>
    <property type="evidence" value="ECO:0007669"/>
    <property type="project" value="UniProtKB-KW"/>
</dbReference>
<organism evidence="3 4">
    <name type="scientific">Streptacidiphilus cavernicola</name>
    <dbReference type="NCBI Taxonomy" id="3342716"/>
    <lineage>
        <taxon>Bacteria</taxon>
        <taxon>Bacillati</taxon>
        <taxon>Actinomycetota</taxon>
        <taxon>Actinomycetes</taxon>
        <taxon>Kitasatosporales</taxon>
        <taxon>Streptomycetaceae</taxon>
        <taxon>Streptacidiphilus</taxon>
    </lineage>
</organism>
<dbReference type="InterPro" id="IPR036514">
    <property type="entry name" value="SGNH_hydro_sf"/>
</dbReference>
<dbReference type="EMBL" id="JBHFAB010000028">
    <property type="protein sequence ID" value="MFC1420617.1"/>
    <property type="molecule type" value="Genomic_DNA"/>
</dbReference>
<gene>
    <name evidence="3" type="ORF">ACEZDE_28835</name>
</gene>
<dbReference type="InterPro" id="IPR013830">
    <property type="entry name" value="SGNH_hydro"/>
</dbReference>
<evidence type="ECO:0000313" key="3">
    <source>
        <dbReference type="EMBL" id="MFC1420617.1"/>
    </source>
</evidence>
<dbReference type="SUPFAM" id="SSF52266">
    <property type="entry name" value="SGNH hydrolase"/>
    <property type="match status" value="1"/>
</dbReference>
<keyword evidence="1" id="KW-0732">Signal</keyword>
<dbReference type="InterPro" id="IPR037460">
    <property type="entry name" value="SEST-like"/>
</dbReference>
<protein>
    <submittedName>
        <fullName evidence="3">SGNH/GDSL hydrolase family protein</fullName>
        <ecNumber evidence="3">3.1.-.-</ecNumber>
    </submittedName>
</protein>
<evidence type="ECO:0000259" key="2">
    <source>
        <dbReference type="Pfam" id="PF13472"/>
    </source>
</evidence>
<name>A0ABV6W3Q0_9ACTN</name>
<comment type="caution">
    <text evidence="3">The sequence shown here is derived from an EMBL/GenBank/DDBJ whole genome shotgun (WGS) entry which is preliminary data.</text>
</comment>
<keyword evidence="3" id="KW-0378">Hydrolase</keyword>
<dbReference type="RefSeq" id="WP_380542205.1">
    <property type="nucleotide sequence ID" value="NZ_JBHFAB010000028.1"/>
</dbReference>
<keyword evidence="4" id="KW-1185">Reference proteome</keyword>
<dbReference type="Pfam" id="PF13472">
    <property type="entry name" value="Lipase_GDSL_2"/>
    <property type="match status" value="1"/>
</dbReference>
<proteinExistence type="predicted"/>
<dbReference type="Proteomes" id="UP001592531">
    <property type="component" value="Unassembled WGS sequence"/>
</dbReference>
<accession>A0ABV6W3Q0</accession>
<feature type="domain" description="SGNH hydrolase-type esterase" evidence="2">
    <location>
        <begin position="45"/>
        <end position="261"/>
    </location>
</feature>
<dbReference type="PANTHER" id="PTHR37981">
    <property type="entry name" value="LIPASE 2"/>
    <property type="match status" value="1"/>
</dbReference>
<sequence length="274" mass="27709">MRRPSARPLRRTTRTLATLLAAVGLTVAAVAAASPVGAAEPGYAALGDSYSSGVGAGSYISSSGDCDRSTKSYPYLWQAAHQPSSFTFVACSGATTADVLSGQLSGLNSSTGLVSISIGGNDAGFASSMETCVLDGTSSCLSAVSTAEAFINGPLAAKLDATYAAIRAHAPNAHVVVLDYPHLYQVPGSCLFGISDTSRTAINGAADQLDTVIAKRAANAGFSFVDVRGAFTGHEICSSDSWLHSTTLPIDESYHPTAAGQSGGFLPGFTAAAG</sequence>
<dbReference type="CDD" id="cd01823">
    <property type="entry name" value="SEST_like"/>
    <property type="match status" value="1"/>
</dbReference>
<reference evidence="3 4" key="1">
    <citation type="submission" date="2024-09" db="EMBL/GenBank/DDBJ databases">
        <authorList>
            <person name="Lee S.D."/>
        </authorList>
    </citation>
    <scope>NUCLEOTIDE SEQUENCE [LARGE SCALE GENOMIC DNA]</scope>
    <source>
        <strain evidence="3 4">N8-3</strain>
    </source>
</reference>
<feature type="signal peptide" evidence="1">
    <location>
        <begin position="1"/>
        <end position="38"/>
    </location>
</feature>
<evidence type="ECO:0000313" key="4">
    <source>
        <dbReference type="Proteomes" id="UP001592531"/>
    </source>
</evidence>
<dbReference type="Gene3D" id="3.40.50.1110">
    <property type="entry name" value="SGNH hydrolase"/>
    <property type="match status" value="1"/>
</dbReference>